<name>A0ABV8LPG4_9ACTN</name>
<protein>
    <submittedName>
        <fullName evidence="2">ABC transporter substrate-binding protein</fullName>
    </submittedName>
</protein>
<dbReference type="Pfam" id="PF09084">
    <property type="entry name" value="NMT1"/>
    <property type="match status" value="1"/>
</dbReference>
<evidence type="ECO:0000313" key="2">
    <source>
        <dbReference type="EMBL" id="MFC4132336.1"/>
    </source>
</evidence>
<dbReference type="PANTHER" id="PTHR30024:SF42">
    <property type="entry name" value="ALIPHATIC SULFONATES-BINDING PROTEIN-RELATED"/>
    <property type="match status" value="1"/>
</dbReference>
<evidence type="ECO:0000313" key="3">
    <source>
        <dbReference type="Proteomes" id="UP001595816"/>
    </source>
</evidence>
<comment type="caution">
    <text evidence="2">The sequence shown here is derived from an EMBL/GenBank/DDBJ whole genome shotgun (WGS) entry which is preliminary data.</text>
</comment>
<organism evidence="2 3">
    <name type="scientific">Hamadaea flava</name>
    <dbReference type="NCBI Taxonomy" id="1742688"/>
    <lineage>
        <taxon>Bacteria</taxon>
        <taxon>Bacillati</taxon>
        <taxon>Actinomycetota</taxon>
        <taxon>Actinomycetes</taxon>
        <taxon>Micromonosporales</taxon>
        <taxon>Micromonosporaceae</taxon>
        <taxon>Hamadaea</taxon>
    </lineage>
</organism>
<accession>A0ABV8LPG4</accession>
<feature type="domain" description="SsuA/THI5-like" evidence="1">
    <location>
        <begin position="75"/>
        <end position="232"/>
    </location>
</feature>
<keyword evidence="3" id="KW-1185">Reference proteome</keyword>
<sequence length="309" mass="33936">MALRIGYFPHNNSLWVLRHRGIVERTIPDVEWIDIRTLPPGPRPDVTAGLPTSHGDGLFDGSYDFIGTGFTPPITAQAHGHDIVYVGVSGPRVENSKFVVREDSPITSLEDLRGKRIGIGHGSWQTTLALFALDKVGLTWSDVTPVDLNGNDGAQLFLDGEIDAWTGSYPSLTRVEQQIGVRELIPTDGLFSHRSLWFTRRDFAVDRAEELAVIVAALQESDTWIRDNPREAAELFAADGGGDLDEWEYALRHRPFGVLPVSEDFVLEQQRAADLLYANGLLPKRITVTDALLPGIAEAIPPVPETAAA</sequence>
<gene>
    <name evidence="2" type="ORF">ACFOZ4_17150</name>
</gene>
<evidence type="ECO:0000259" key="1">
    <source>
        <dbReference type="Pfam" id="PF09084"/>
    </source>
</evidence>
<dbReference type="RefSeq" id="WP_253753432.1">
    <property type="nucleotide sequence ID" value="NZ_JAMZDZ010000001.1"/>
</dbReference>
<dbReference type="PANTHER" id="PTHR30024">
    <property type="entry name" value="ALIPHATIC SULFONATES-BINDING PROTEIN-RELATED"/>
    <property type="match status" value="1"/>
</dbReference>
<dbReference type="SUPFAM" id="SSF53850">
    <property type="entry name" value="Periplasmic binding protein-like II"/>
    <property type="match status" value="1"/>
</dbReference>
<dbReference type="EMBL" id="JBHSAY010000009">
    <property type="protein sequence ID" value="MFC4132336.1"/>
    <property type="molecule type" value="Genomic_DNA"/>
</dbReference>
<reference evidence="3" key="1">
    <citation type="journal article" date="2019" name="Int. J. Syst. Evol. Microbiol.">
        <title>The Global Catalogue of Microorganisms (GCM) 10K type strain sequencing project: providing services to taxonomists for standard genome sequencing and annotation.</title>
        <authorList>
            <consortium name="The Broad Institute Genomics Platform"/>
            <consortium name="The Broad Institute Genome Sequencing Center for Infectious Disease"/>
            <person name="Wu L."/>
            <person name="Ma J."/>
        </authorList>
    </citation>
    <scope>NUCLEOTIDE SEQUENCE [LARGE SCALE GENOMIC DNA]</scope>
    <source>
        <strain evidence="3">CGMCC 4.7289</strain>
    </source>
</reference>
<dbReference type="Proteomes" id="UP001595816">
    <property type="component" value="Unassembled WGS sequence"/>
</dbReference>
<dbReference type="InterPro" id="IPR015168">
    <property type="entry name" value="SsuA/THI5"/>
</dbReference>
<dbReference type="Gene3D" id="3.40.190.10">
    <property type="entry name" value="Periplasmic binding protein-like II"/>
    <property type="match status" value="2"/>
</dbReference>
<proteinExistence type="predicted"/>